<evidence type="ECO:0000256" key="1">
    <source>
        <dbReference type="SAM" id="MobiDB-lite"/>
    </source>
</evidence>
<dbReference type="InterPro" id="IPR000198">
    <property type="entry name" value="RhoGAP_dom"/>
</dbReference>
<feature type="region of interest" description="Disordered" evidence="1">
    <location>
        <begin position="191"/>
        <end position="220"/>
    </location>
</feature>
<accession>A0A167MA31</accession>
<protein>
    <recommendedName>
        <fullName evidence="2">Rho-GAP domain-containing protein</fullName>
    </recommendedName>
</protein>
<dbReference type="OrthoDB" id="2218807at2759"/>
<dbReference type="Proteomes" id="UP000077315">
    <property type="component" value="Unassembled WGS sequence"/>
</dbReference>
<organism evidence="3 4">
    <name type="scientific">Phycomyces blakesleeanus (strain ATCC 8743b / DSM 1359 / FGSC 10004 / NBRC 33097 / NRRL 1555)</name>
    <dbReference type="NCBI Taxonomy" id="763407"/>
    <lineage>
        <taxon>Eukaryota</taxon>
        <taxon>Fungi</taxon>
        <taxon>Fungi incertae sedis</taxon>
        <taxon>Mucoromycota</taxon>
        <taxon>Mucoromycotina</taxon>
        <taxon>Mucoromycetes</taxon>
        <taxon>Mucorales</taxon>
        <taxon>Phycomycetaceae</taxon>
        <taxon>Phycomyces</taxon>
    </lineage>
</organism>
<feature type="compositionally biased region" description="Basic and acidic residues" evidence="1">
    <location>
        <begin position="203"/>
        <end position="213"/>
    </location>
</feature>
<reference evidence="4" key="1">
    <citation type="submission" date="2015-06" db="EMBL/GenBank/DDBJ databases">
        <title>Expansion of signal transduction pathways in fungi by whole-genome duplication.</title>
        <authorList>
            <consortium name="DOE Joint Genome Institute"/>
            <person name="Corrochano L.M."/>
            <person name="Kuo A."/>
            <person name="Marcet-Houben M."/>
            <person name="Polaino S."/>
            <person name="Salamov A."/>
            <person name="Villalobos J.M."/>
            <person name="Alvarez M.I."/>
            <person name="Avalos J."/>
            <person name="Benito E.P."/>
            <person name="Benoit I."/>
            <person name="Burger G."/>
            <person name="Camino L.P."/>
            <person name="Canovas D."/>
            <person name="Cerda-Olmedo E."/>
            <person name="Cheng J.-F."/>
            <person name="Dominguez A."/>
            <person name="Elias M."/>
            <person name="Eslava A.P."/>
            <person name="Glaser F."/>
            <person name="Grimwood J."/>
            <person name="Gutierrez G."/>
            <person name="Heitman J."/>
            <person name="Henrissat B."/>
            <person name="Iturriaga E.A."/>
            <person name="Lang B.F."/>
            <person name="Lavin J.L."/>
            <person name="Lee S."/>
            <person name="Li W."/>
            <person name="Lindquist E."/>
            <person name="Lopez-Garcia S."/>
            <person name="Luque E.M."/>
            <person name="Marcos A.T."/>
            <person name="Martin J."/>
            <person name="McCluskey K."/>
            <person name="Medina H.R."/>
            <person name="Miralles-Duran A."/>
            <person name="Miyazaki A."/>
            <person name="Munoz-Torres E."/>
            <person name="Oguiza J.A."/>
            <person name="Ohm R."/>
            <person name="Olmedo M."/>
            <person name="Orejas M."/>
            <person name="Ortiz-Castellanos L."/>
            <person name="Pisabarro A.G."/>
            <person name="Rodriguez-Romero J."/>
            <person name="Ruiz-Herrera J."/>
            <person name="Ruiz-Vazquez R."/>
            <person name="Sanz C."/>
            <person name="Schackwitz W."/>
            <person name="Schmutz J."/>
            <person name="Shahriari M."/>
            <person name="Shelest E."/>
            <person name="Silva-Franco F."/>
            <person name="Soanes D."/>
            <person name="Syed K."/>
            <person name="Tagua V.G."/>
            <person name="Talbot N.J."/>
            <person name="Thon M."/>
            <person name="De vries R.P."/>
            <person name="Wiebenga A."/>
            <person name="Yadav J.S."/>
            <person name="Braun E.L."/>
            <person name="Baker S."/>
            <person name="Garre V."/>
            <person name="Horwitz B."/>
            <person name="Torres-Martinez S."/>
            <person name="Idnurm A."/>
            <person name="Herrera-Estrella A."/>
            <person name="Gabaldon T."/>
            <person name="Grigoriev I.V."/>
        </authorList>
    </citation>
    <scope>NUCLEOTIDE SEQUENCE [LARGE SCALE GENOMIC DNA]</scope>
    <source>
        <strain evidence="4">NRRL 1555(-)</strain>
    </source>
</reference>
<dbReference type="SUPFAM" id="SSF48350">
    <property type="entry name" value="GTPase activation domain, GAP"/>
    <property type="match status" value="1"/>
</dbReference>
<feature type="compositionally biased region" description="Basic residues" evidence="1">
    <location>
        <begin position="481"/>
        <end position="494"/>
    </location>
</feature>
<feature type="compositionally biased region" description="Basic and acidic residues" evidence="1">
    <location>
        <begin position="456"/>
        <end position="480"/>
    </location>
</feature>
<feature type="region of interest" description="Disordered" evidence="1">
    <location>
        <begin position="439"/>
        <end position="510"/>
    </location>
</feature>
<dbReference type="AlphaFoldDB" id="A0A167MA31"/>
<feature type="domain" description="Rho-GAP" evidence="2">
    <location>
        <begin position="1"/>
        <end position="170"/>
    </location>
</feature>
<dbReference type="EMBL" id="KV440983">
    <property type="protein sequence ID" value="OAD72244.1"/>
    <property type="molecule type" value="Genomic_DNA"/>
</dbReference>
<dbReference type="InterPro" id="IPR008936">
    <property type="entry name" value="Rho_GTPase_activation_prot"/>
</dbReference>
<feature type="compositionally biased region" description="Gly residues" evidence="1">
    <location>
        <begin position="444"/>
        <end position="454"/>
    </location>
</feature>
<dbReference type="Pfam" id="PF00620">
    <property type="entry name" value="RhoGAP"/>
    <property type="match status" value="1"/>
</dbReference>
<evidence type="ECO:0000313" key="3">
    <source>
        <dbReference type="EMBL" id="OAD72244.1"/>
    </source>
</evidence>
<dbReference type="GO" id="GO:0007165">
    <property type="term" value="P:signal transduction"/>
    <property type="evidence" value="ECO:0007669"/>
    <property type="project" value="InterPro"/>
</dbReference>
<sequence>MYYSFDFAAQVVHLCMDEIRHRGLEERKLLRKSVPNSVLFIKVFKRHRCSAIDLTCVDIHSVATLMQDILVCCQERIISKKAWRIINYETCTLSGLSRLLTEQGEQLLIDLLDFLVELMHYKEKNGMDAYRLGEAMGKVTLGPSECNPVMAEKAGHFLTRMIIEHSKLLTMRGHKRLRRIDSGFERGHELSDGYHKKTKTKTKTRDKDKDKTNSHGSYGPSSNSTYNYYCDRIKPMTKREAGRAKAKYYDRLIRKTKSTTADWVLNLSGVQAMLDDTYADCGPDPPEKPWLSIFSTTEELMVNRDSASQPLLFRILMEANKPVVPVPANPFGQSYLFSASQAYQVESCLGEAFKEFAALCYSHPMSRQWVEKTTSPLAKLNHSISNLKLNIRKIRSRHDIGEEDIGGVDRFVGVGGTGTGGILGPGGFVGVPSIGTAGTAGSRSGSGSGGGGGDDSLSRDDATYIGHGESDGRSSTGDHQKKPKNMKRMMRRVIKMGGNMVLKRDEDKSL</sequence>
<dbReference type="InParanoid" id="A0A167MA31"/>
<dbReference type="RefSeq" id="XP_018290284.1">
    <property type="nucleotide sequence ID" value="XM_018431649.1"/>
</dbReference>
<dbReference type="VEuPathDB" id="FungiDB:PHYBLDRAFT_146446"/>
<proteinExistence type="predicted"/>
<dbReference type="PROSITE" id="PS50238">
    <property type="entry name" value="RHOGAP"/>
    <property type="match status" value="1"/>
</dbReference>
<dbReference type="Gene3D" id="1.10.555.10">
    <property type="entry name" value="Rho GTPase activation protein"/>
    <property type="match status" value="1"/>
</dbReference>
<name>A0A167MA31_PHYB8</name>
<evidence type="ECO:0000259" key="2">
    <source>
        <dbReference type="PROSITE" id="PS50238"/>
    </source>
</evidence>
<keyword evidence="4" id="KW-1185">Reference proteome</keyword>
<gene>
    <name evidence="3" type="ORF">PHYBLDRAFT_146446</name>
</gene>
<evidence type="ECO:0000313" key="4">
    <source>
        <dbReference type="Proteomes" id="UP000077315"/>
    </source>
</evidence>
<dbReference type="GeneID" id="28992555"/>